<comment type="caution">
    <text evidence="2">The sequence shown here is derived from an EMBL/GenBank/DDBJ whole genome shotgun (WGS) entry which is preliminary data.</text>
</comment>
<feature type="region of interest" description="Disordered" evidence="1">
    <location>
        <begin position="139"/>
        <end position="161"/>
    </location>
</feature>
<gene>
    <name evidence="2" type="ORF">ACFSUC_14055</name>
</gene>
<reference evidence="3" key="1">
    <citation type="journal article" date="2019" name="Int. J. Syst. Evol. Microbiol.">
        <title>The Global Catalogue of Microorganisms (GCM) 10K type strain sequencing project: providing services to taxonomists for standard genome sequencing and annotation.</title>
        <authorList>
            <consortium name="The Broad Institute Genomics Platform"/>
            <consortium name="The Broad Institute Genome Sequencing Center for Infectious Disease"/>
            <person name="Wu L."/>
            <person name="Ma J."/>
        </authorList>
    </citation>
    <scope>NUCLEOTIDE SEQUENCE [LARGE SCALE GENOMIC DNA]</scope>
    <source>
        <strain evidence="3">KCTC 33676</strain>
    </source>
</reference>
<accession>A0ABW5RDA5</accession>
<keyword evidence="3" id="KW-1185">Reference proteome</keyword>
<evidence type="ECO:0000313" key="2">
    <source>
        <dbReference type="EMBL" id="MFD2672686.1"/>
    </source>
</evidence>
<evidence type="ECO:0000313" key="3">
    <source>
        <dbReference type="Proteomes" id="UP001597497"/>
    </source>
</evidence>
<protein>
    <submittedName>
        <fullName evidence="2">Uncharacterized protein</fullName>
    </submittedName>
</protein>
<dbReference type="Proteomes" id="UP001597497">
    <property type="component" value="Unassembled WGS sequence"/>
</dbReference>
<organism evidence="2 3">
    <name type="scientific">Marinicrinis sediminis</name>
    <dbReference type="NCBI Taxonomy" id="1652465"/>
    <lineage>
        <taxon>Bacteria</taxon>
        <taxon>Bacillati</taxon>
        <taxon>Bacillota</taxon>
        <taxon>Bacilli</taxon>
        <taxon>Bacillales</taxon>
        <taxon>Paenibacillaceae</taxon>
    </lineage>
</organism>
<dbReference type="RefSeq" id="WP_379930252.1">
    <property type="nucleotide sequence ID" value="NZ_JBHUMM010000043.1"/>
</dbReference>
<sequence>MSDRPLRKLDVCISTLCLAMEKRLSSQKSLQVALIRMYQASRPIPADRAQSECIRTMKLTLHLLGTLLFHMEKISLIYRLAGAKTENIALARSMKTSLEQTEKQYALIPELKLNLSQMRALFYIQVLSDVPVKAPPNGRGQRVWLHGQSKRIGPDQNRYSN</sequence>
<dbReference type="EMBL" id="JBHUMM010000043">
    <property type="protein sequence ID" value="MFD2672686.1"/>
    <property type="molecule type" value="Genomic_DNA"/>
</dbReference>
<proteinExistence type="predicted"/>
<name>A0ABW5RDA5_9BACL</name>
<evidence type="ECO:0000256" key="1">
    <source>
        <dbReference type="SAM" id="MobiDB-lite"/>
    </source>
</evidence>